<feature type="domain" description="GGDEF" evidence="6">
    <location>
        <begin position="239"/>
        <end position="371"/>
    </location>
</feature>
<reference evidence="8" key="1">
    <citation type="submission" date="2016-10" db="EMBL/GenBank/DDBJ databases">
        <authorList>
            <person name="Varghese N."/>
            <person name="Submissions S."/>
        </authorList>
    </citation>
    <scope>NUCLEOTIDE SEQUENCE [LARGE SCALE GENOMIC DNA]</scope>
    <source>
        <strain evidence="8">DSM 24213</strain>
    </source>
</reference>
<evidence type="ECO:0000259" key="6">
    <source>
        <dbReference type="PROSITE" id="PS50887"/>
    </source>
</evidence>
<comment type="subcellular location">
    <subcellularLocation>
        <location evidence="2">Cell inner membrane</location>
    </subcellularLocation>
</comment>
<dbReference type="EMBL" id="FOUI01000009">
    <property type="protein sequence ID" value="SFM61684.1"/>
    <property type="molecule type" value="Genomic_DNA"/>
</dbReference>
<dbReference type="EC" id="2.7.7.65" evidence="3"/>
<dbReference type="InterPro" id="IPR050469">
    <property type="entry name" value="Diguanylate_Cyclase"/>
</dbReference>
<dbReference type="SMART" id="SM00267">
    <property type="entry name" value="GGDEF"/>
    <property type="match status" value="1"/>
</dbReference>
<organism evidence="7 8">
    <name type="scientific">Halopseudomonas yangmingensis</name>
    <dbReference type="NCBI Taxonomy" id="1720063"/>
    <lineage>
        <taxon>Bacteria</taxon>
        <taxon>Pseudomonadati</taxon>
        <taxon>Pseudomonadota</taxon>
        <taxon>Gammaproteobacteria</taxon>
        <taxon>Pseudomonadales</taxon>
        <taxon>Pseudomonadaceae</taxon>
        <taxon>Halopseudomonas</taxon>
    </lineage>
</organism>
<sequence>MPVMDNNEQNFQRLRLQRFYMAQINYLISHSIVAVAWFADQFHGSGQMALLIILAGSCTQALFWWSMRSGYNLRFADPSMTSAQIVVALLLASWLLLYLGDFRGTVLLLYPVILLFGVFQLNRRQFITHAILALLCFSAVVLHDLFRRPENINPTLSILQLFVLCCVLGWLSIFGSYIRELRERLQRRHSTLQAHQETLKGMMSQLQTLATSDSLTGLSNRRHFMDVASRRLALLGPGEKLGLALIDLDHFKRINDLYGHAAGDTVLQTFARIARKRLRDEDLIARFGGEEFILLLGNASIDSLTQCIERLRQAFAECHFDSMPEGTRCSFSAGLTLLNPGDPLEARINEADQALYQAKDNGRNCLQIHPQAV</sequence>
<dbReference type="Gene3D" id="3.30.70.270">
    <property type="match status" value="1"/>
</dbReference>
<evidence type="ECO:0000256" key="2">
    <source>
        <dbReference type="ARBA" id="ARBA00004533"/>
    </source>
</evidence>
<dbReference type="InterPro" id="IPR000160">
    <property type="entry name" value="GGDEF_dom"/>
</dbReference>
<keyword evidence="8" id="KW-1185">Reference proteome</keyword>
<evidence type="ECO:0000313" key="7">
    <source>
        <dbReference type="EMBL" id="SFM61684.1"/>
    </source>
</evidence>
<evidence type="ECO:0000256" key="1">
    <source>
        <dbReference type="ARBA" id="ARBA00001946"/>
    </source>
</evidence>
<dbReference type="STRING" id="1720063.SAMN05216217_109104"/>
<dbReference type="PANTHER" id="PTHR45138:SF9">
    <property type="entry name" value="DIGUANYLATE CYCLASE DGCM-RELATED"/>
    <property type="match status" value="1"/>
</dbReference>
<feature type="transmembrane region" description="Helical" evidence="5">
    <location>
        <begin position="158"/>
        <end position="178"/>
    </location>
</feature>
<feature type="transmembrane region" description="Helical" evidence="5">
    <location>
        <begin position="20"/>
        <end position="39"/>
    </location>
</feature>
<feature type="transmembrane region" description="Helical" evidence="5">
    <location>
        <begin position="102"/>
        <end position="119"/>
    </location>
</feature>
<evidence type="ECO:0000313" key="8">
    <source>
        <dbReference type="Proteomes" id="UP000243629"/>
    </source>
</evidence>
<dbReference type="FunFam" id="3.30.70.270:FF:000001">
    <property type="entry name" value="Diguanylate cyclase domain protein"/>
    <property type="match status" value="1"/>
</dbReference>
<dbReference type="SUPFAM" id="SSF55073">
    <property type="entry name" value="Nucleotide cyclase"/>
    <property type="match status" value="1"/>
</dbReference>
<dbReference type="Pfam" id="PF00990">
    <property type="entry name" value="GGDEF"/>
    <property type="match status" value="1"/>
</dbReference>
<keyword evidence="5" id="KW-0812">Transmembrane</keyword>
<dbReference type="GO" id="GO:0005886">
    <property type="term" value="C:plasma membrane"/>
    <property type="evidence" value="ECO:0007669"/>
    <property type="project" value="UniProtKB-SubCell"/>
</dbReference>
<name>A0A1I4SBJ7_9GAMM</name>
<dbReference type="CDD" id="cd01949">
    <property type="entry name" value="GGDEF"/>
    <property type="match status" value="1"/>
</dbReference>
<dbReference type="InterPro" id="IPR029787">
    <property type="entry name" value="Nucleotide_cyclase"/>
</dbReference>
<dbReference type="AlphaFoldDB" id="A0A1I4SBJ7"/>
<feature type="transmembrane region" description="Helical" evidence="5">
    <location>
        <begin position="79"/>
        <end position="96"/>
    </location>
</feature>
<proteinExistence type="predicted"/>
<keyword evidence="5" id="KW-0472">Membrane</keyword>
<accession>A0A1I4SBJ7</accession>
<dbReference type="RefSeq" id="WP_093476195.1">
    <property type="nucleotide sequence ID" value="NZ_FOUI01000009.1"/>
</dbReference>
<dbReference type="NCBIfam" id="TIGR00254">
    <property type="entry name" value="GGDEF"/>
    <property type="match status" value="1"/>
</dbReference>
<keyword evidence="5" id="KW-1133">Transmembrane helix</keyword>
<dbReference type="GO" id="GO:0052621">
    <property type="term" value="F:diguanylate cyclase activity"/>
    <property type="evidence" value="ECO:0007669"/>
    <property type="project" value="UniProtKB-EC"/>
</dbReference>
<dbReference type="GO" id="GO:0043709">
    <property type="term" value="P:cell adhesion involved in single-species biofilm formation"/>
    <property type="evidence" value="ECO:0007669"/>
    <property type="project" value="TreeGrafter"/>
</dbReference>
<dbReference type="PANTHER" id="PTHR45138">
    <property type="entry name" value="REGULATORY COMPONENTS OF SENSORY TRANSDUCTION SYSTEM"/>
    <property type="match status" value="1"/>
</dbReference>
<dbReference type="OrthoDB" id="9803824at2"/>
<evidence type="ECO:0000256" key="5">
    <source>
        <dbReference type="SAM" id="Phobius"/>
    </source>
</evidence>
<comment type="catalytic activity">
    <reaction evidence="4">
        <text>2 GTP = 3',3'-c-di-GMP + 2 diphosphate</text>
        <dbReference type="Rhea" id="RHEA:24898"/>
        <dbReference type="ChEBI" id="CHEBI:33019"/>
        <dbReference type="ChEBI" id="CHEBI:37565"/>
        <dbReference type="ChEBI" id="CHEBI:58805"/>
        <dbReference type="EC" id="2.7.7.65"/>
    </reaction>
</comment>
<feature type="transmembrane region" description="Helical" evidence="5">
    <location>
        <begin position="45"/>
        <end position="67"/>
    </location>
</feature>
<dbReference type="Proteomes" id="UP000243629">
    <property type="component" value="Unassembled WGS sequence"/>
</dbReference>
<feature type="transmembrane region" description="Helical" evidence="5">
    <location>
        <begin position="126"/>
        <end position="146"/>
    </location>
</feature>
<protein>
    <recommendedName>
        <fullName evidence="3">diguanylate cyclase</fullName>
        <ecNumber evidence="3">2.7.7.65</ecNumber>
    </recommendedName>
</protein>
<dbReference type="GO" id="GO:1902201">
    <property type="term" value="P:negative regulation of bacterial-type flagellum-dependent cell motility"/>
    <property type="evidence" value="ECO:0007669"/>
    <property type="project" value="TreeGrafter"/>
</dbReference>
<dbReference type="InterPro" id="IPR043128">
    <property type="entry name" value="Rev_trsase/Diguanyl_cyclase"/>
</dbReference>
<evidence type="ECO:0000256" key="4">
    <source>
        <dbReference type="ARBA" id="ARBA00034247"/>
    </source>
</evidence>
<comment type="cofactor">
    <cofactor evidence="1">
        <name>Mg(2+)</name>
        <dbReference type="ChEBI" id="CHEBI:18420"/>
    </cofactor>
</comment>
<evidence type="ECO:0000256" key="3">
    <source>
        <dbReference type="ARBA" id="ARBA00012528"/>
    </source>
</evidence>
<gene>
    <name evidence="7" type="ORF">SAMN05216217_109104</name>
</gene>
<dbReference type="PROSITE" id="PS50887">
    <property type="entry name" value="GGDEF"/>
    <property type="match status" value="1"/>
</dbReference>